<organism evidence="7 8">
    <name type="scientific">Dermatophagoides farinae</name>
    <name type="common">American house dust mite</name>
    <dbReference type="NCBI Taxonomy" id="6954"/>
    <lineage>
        <taxon>Eukaryota</taxon>
        <taxon>Metazoa</taxon>
        <taxon>Ecdysozoa</taxon>
        <taxon>Arthropoda</taxon>
        <taxon>Chelicerata</taxon>
        <taxon>Arachnida</taxon>
        <taxon>Acari</taxon>
        <taxon>Acariformes</taxon>
        <taxon>Sarcoptiformes</taxon>
        <taxon>Astigmata</taxon>
        <taxon>Psoroptidia</taxon>
        <taxon>Analgoidea</taxon>
        <taxon>Pyroglyphidae</taxon>
        <taxon>Dermatophagoidinae</taxon>
        <taxon>Dermatophagoides</taxon>
    </lineage>
</organism>
<dbReference type="Proteomes" id="UP000790347">
    <property type="component" value="Unassembled WGS sequence"/>
</dbReference>
<name>A0A922I5C1_DERFA</name>
<feature type="transmembrane region" description="Helical" evidence="6">
    <location>
        <begin position="757"/>
        <end position="790"/>
    </location>
</feature>
<feature type="region of interest" description="Disordered" evidence="5">
    <location>
        <begin position="1"/>
        <end position="53"/>
    </location>
</feature>
<keyword evidence="3" id="KW-0539">Nucleus</keyword>
<keyword evidence="8" id="KW-1185">Reference proteome</keyword>
<evidence type="ECO:0000256" key="4">
    <source>
        <dbReference type="ARBA" id="ARBA00025806"/>
    </source>
</evidence>
<evidence type="ECO:0000313" key="7">
    <source>
        <dbReference type="EMBL" id="KAH9522817.1"/>
    </source>
</evidence>
<dbReference type="InterPro" id="IPR024861">
    <property type="entry name" value="Donson"/>
</dbReference>
<feature type="compositionally biased region" description="Acidic residues" evidence="5">
    <location>
        <begin position="383"/>
        <end position="408"/>
    </location>
</feature>
<evidence type="ECO:0000256" key="3">
    <source>
        <dbReference type="ARBA" id="ARBA00023242"/>
    </source>
</evidence>
<keyword evidence="6" id="KW-0472">Membrane</keyword>
<comment type="subcellular location">
    <subcellularLocation>
        <location evidence="1">Nucleus</location>
    </subcellularLocation>
</comment>
<dbReference type="EMBL" id="ASGP02000002">
    <property type="protein sequence ID" value="KAH9522817.1"/>
    <property type="molecule type" value="Genomic_DNA"/>
</dbReference>
<dbReference type="PANTHER" id="PTHR12972">
    <property type="entry name" value="DOWNSTREAM NEIGHBOR OF SON"/>
    <property type="match status" value="1"/>
</dbReference>
<feature type="transmembrane region" description="Helical" evidence="6">
    <location>
        <begin position="955"/>
        <end position="972"/>
    </location>
</feature>
<evidence type="ECO:0000256" key="5">
    <source>
        <dbReference type="SAM" id="MobiDB-lite"/>
    </source>
</evidence>
<feature type="compositionally biased region" description="Low complexity" evidence="5">
    <location>
        <begin position="17"/>
        <end position="27"/>
    </location>
</feature>
<accession>A0A922I5C1</accession>
<feature type="transmembrane region" description="Helical" evidence="6">
    <location>
        <begin position="1119"/>
        <end position="1140"/>
    </location>
</feature>
<dbReference type="PRINTS" id="PR02064">
    <property type="entry name" value="DONSON"/>
</dbReference>
<gene>
    <name evidence="7" type="ORF">DERF_006375</name>
</gene>
<reference evidence="7" key="1">
    <citation type="submission" date="2013-05" db="EMBL/GenBank/DDBJ databases">
        <authorList>
            <person name="Yim A.K.Y."/>
            <person name="Chan T.F."/>
            <person name="Ji K.M."/>
            <person name="Liu X.Y."/>
            <person name="Zhou J.W."/>
            <person name="Li R.Q."/>
            <person name="Yang K.Y."/>
            <person name="Li J."/>
            <person name="Li M."/>
            <person name="Law P.T.W."/>
            <person name="Wu Y.L."/>
            <person name="Cai Z.L."/>
            <person name="Qin H."/>
            <person name="Bao Y."/>
            <person name="Leung R.K.K."/>
            <person name="Ng P.K.S."/>
            <person name="Zou J."/>
            <person name="Zhong X.J."/>
            <person name="Ran P.X."/>
            <person name="Zhong N.S."/>
            <person name="Liu Z.G."/>
            <person name="Tsui S.K.W."/>
        </authorList>
    </citation>
    <scope>NUCLEOTIDE SEQUENCE</scope>
    <source>
        <strain evidence="7">Derf</strain>
        <tissue evidence="7">Whole organism</tissue>
    </source>
</reference>
<feature type="compositionally biased region" description="Polar residues" evidence="5">
    <location>
        <begin position="41"/>
        <end position="53"/>
    </location>
</feature>
<reference evidence="7" key="2">
    <citation type="journal article" date="2022" name="Res Sq">
        <title>Comparative Genomics Reveals Insights into the Divergent Evolution of Astigmatic Mites and Household Pest Adaptations.</title>
        <authorList>
            <person name="Xiong Q."/>
            <person name="Wan A.T.-Y."/>
            <person name="Liu X.-Y."/>
            <person name="Fung C.S.-H."/>
            <person name="Xiao X."/>
            <person name="Malainual N."/>
            <person name="Hou J."/>
            <person name="Wang L."/>
            <person name="Wang M."/>
            <person name="Yang K."/>
            <person name="Cui Y."/>
            <person name="Leung E."/>
            <person name="Nong W."/>
            <person name="Shin S.-K."/>
            <person name="Au S."/>
            <person name="Jeong K.Y."/>
            <person name="Chew F.T."/>
            <person name="Hui J."/>
            <person name="Leung T.F."/>
            <person name="Tungtrongchitr A."/>
            <person name="Zhong N."/>
            <person name="Liu Z."/>
            <person name="Tsui S."/>
        </authorList>
    </citation>
    <scope>NUCLEOTIDE SEQUENCE</scope>
    <source>
        <strain evidence="7">Derf</strain>
        <tissue evidence="7">Whole organism</tissue>
    </source>
</reference>
<feature type="compositionally biased region" description="Polar residues" evidence="5">
    <location>
        <begin position="358"/>
        <end position="367"/>
    </location>
</feature>
<comment type="caution">
    <text evidence="7">The sequence shown here is derived from an EMBL/GenBank/DDBJ whole genome shotgun (WGS) entry which is preliminary data.</text>
</comment>
<feature type="transmembrane region" description="Helical" evidence="6">
    <location>
        <begin position="932"/>
        <end position="949"/>
    </location>
</feature>
<feature type="region of interest" description="Disordered" evidence="5">
    <location>
        <begin position="424"/>
        <end position="462"/>
    </location>
</feature>
<protein>
    <submittedName>
        <fullName evidence="7">Uncharacterized protein</fullName>
    </submittedName>
</protein>
<keyword evidence="2" id="KW-0217">Developmental protein</keyword>
<feature type="region of interest" description="Disordered" evidence="5">
    <location>
        <begin position="81"/>
        <end position="106"/>
    </location>
</feature>
<keyword evidence="6" id="KW-0812">Transmembrane</keyword>
<dbReference type="GO" id="GO:0033260">
    <property type="term" value="P:nuclear DNA replication"/>
    <property type="evidence" value="ECO:0007669"/>
    <property type="project" value="TreeGrafter"/>
</dbReference>
<feature type="compositionally biased region" description="Low complexity" evidence="5">
    <location>
        <begin position="81"/>
        <end position="98"/>
    </location>
</feature>
<evidence type="ECO:0000256" key="6">
    <source>
        <dbReference type="SAM" id="Phobius"/>
    </source>
</evidence>
<dbReference type="AlphaFoldDB" id="A0A922I5C1"/>
<sequence length="1188" mass="136343">MDKSPLKTPTKKRPRSDSLSSPRSSPKFMKPSELFRRRLQQQRNTNVKKNFSPSKATAALRRCKLPIETVEKIYSPLKCLQQQSTTNNNSSSSSSSSTKSPKQRTFSPLMKKLLRSPRRCSNNNSQISFPVVRRSLSQVSNGNNKKNTFTRVLDFNDENAQISFPSFQQHQQKNVIVSDFYPLCSPQIDWNESNGLNQFVRGTSNNNNDQQSMIDNSIIDSTKTEQNFCSELQRNCLVWQYPHLSWMRLFPRQPELKPGSHVSSMKPPMFQISPTGSIADSLYSDFCIALHSLFKLLKTKYCPYFYLCANNFTILFRASGITNANDAHALITPTTIGFRRLLETEGIPFEMPFYDMNQSSSSTTIGNRNDENSKTSTSSSGIEMEDFSSDDDDDDEDINDNDEKDEESSNLWLESLGLSQQDFPSLETSSLRRRRLMTSSEDGGGGSGKHRRKKQIEDQSAQGKVRSLIRVNGIANLQSLLGLFINQRKICISTSGPLAGIPPTILAPVAFHGACLRPIIVRHKTVNAAASDIGMDSNNRTITTLDFNGPILPNVIYGLKQLLRRLFGPQHQQQQQENSATKTKITIIRSTLQNLLNNPTFSVENLQESGMDRGFLMAICLPDRQYHQPIGDFELLSQGIRYNRFVSELQLHPYKPVYGLPYDDCLQPEFRVEFNRCEEQQRKRWNIKLDDYLISTKEFCCFVWSQLSCELKVIEKCNKKKSTLRYSDQLKNTTIKMFGDFCKPIKYDDMLCSNQQYAGYFLLISILSMGTVVIMLPNVSFFAFCIGQFVHNTCSESYMMPWIELRSFASKHVNNTKPISIYKQLQLYPYKPVYGLPDNDCQQPAFRAEFDRCEEEQRKRWRITVDDYYMSTSDFCCFVWSQLKCELYIVERCTKKKSHYGNNLMNATKKMFGDFCKPIKYDDIYCFATKQTWILALAAIVILAIVAYLTPMGPITLFCTGLFFYNIGAQYYNTFFNEKYWEPHPDSDGLIFEMINVVAGADESILKFYPYKPILELPEHLCKELEVINLFYSCTIFAADYWKTKVEDYYTISQKFCCFVWKQLSCEIKIAKVCVKSNTNAANFTRLLEATSIDMFKPFCEQNGYGQFSWFCYYNNTDLMIFGGVIIAAILLTIGFGIWMGPMCGFCIFTQVTGMFLSFKQPDPLVNYHKKNSKLLPPQHSKFHFGCI</sequence>
<dbReference type="GO" id="GO:0005634">
    <property type="term" value="C:nucleus"/>
    <property type="evidence" value="ECO:0007669"/>
    <property type="project" value="UniProtKB-SubCell"/>
</dbReference>
<comment type="similarity">
    <text evidence="4">Belongs to the DONSON family.</text>
</comment>
<feature type="region of interest" description="Disordered" evidence="5">
    <location>
        <begin position="358"/>
        <end position="409"/>
    </location>
</feature>
<proteinExistence type="inferred from homology"/>
<evidence type="ECO:0000256" key="2">
    <source>
        <dbReference type="ARBA" id="ARBA00022473"/>
    </source>
</evidence>
<evidence type="ECO:0000256" key="1">
    <source>
        <dbReference type="ARBA" id="ARBA00004123"/>
    </source>
</evidence>
<dbReference type="PANTHER" id="PTHR12972:SF0">
    <property type="entry name" value="PROTEIN DOWNSTREAM NEIGHBOR OF SON"/>
    <property type="match status" value="1"/>
</dbReference>
<evidence type="ECO:0000313" key="8">
    <source>
        <dbReference type="Proteomes" id="UP000790347"/>
    </source>
</evidence>
<keyword evidence="6" id="KW-1133">Transmembrane helix</keyword>